<proteinExistence type="predicted"/>
<accession>A0A0E9Q1Z5</accession>
<sequence length="27" mass="3092">MLYCLSRCTLYIILLEQSQCIPGNKST</sequence>
<reference evidence="1" key="1">
    <citation type="submission" date="2014-11" db="EMBL/GenBank/DDBJ databases">
        <authorList>
            <person name="Amaro Gonzalez C."/>
        </authorList>
    </citation>
    <scope>NUCLEOTIDE SEQUENCE</scope>
</reference>
<protein>
    <submittedName>
        <fullName evidence="1">Uncharacterized protein</fullName>
    </submittedName>
</protein>
<dbReference type="EMBL" id="GBXM01098030">
    <property type="protein sequence ID" value="JAH10547.1"/>
    <property type="molecule type" value="Transcribed_RNA"/>
</dbReference>
<organism evidence="1">
    <name type="scientific">Anguilla anguilla</name>
    <name type="common">European freshwater eel</name>
    <name type="synonym">Muraena anguilla</name>
    <dbReference type="NCBI Taxonomy" id="7936"/>
    <lineage>
        <taxon>Eukaryota</taxon>
        <taxon>Metazoa</taxon>
        <taxon>Chordata</taxon>
        <taxon>Craniata</taxon>
        <taxon>Vertebrata</taxon>
        <taxon>Euteleostomi</taxon>
        <taxon>Actinopterygii</taxon>
        <taxon>Neopterygii</taxon>
        <taxon>Teleostei</taxon>
        <taxon>Anguilliformes</taxon>
        <taxon>Anguillidae</taxon>
        <taxon>Anguilla</taxon>
    </lineage>
</organism>
<dbReference type="AlphaFoldDB" id="A0A0E9Q1Z5"/>
<name>A0A0E9Q1Z5_ANGAN</name>
<evidence type="ECO:0000313" key="1">
    <source>
        <dbReference type="EMBL" id="JAH10547.1"/>
    </source>
</evidence>
<reference evidence="1" key="2">
    <citation type="journal article" date="2015" name="Fish Shellfish Immunol.">
        <title>Early steps in the European eel (Anguilla anguilla)-Vibrio vulnificus interaction in the gills: Role of the RtxA13 toxin.</title>
        <authorList>
            <person name="Callol A."/>
            <person name="Pajuelo D."/>
            <person name="Ebbesson L."/>
            <person name="Teles M."/>
            <person name="MacKenzie S."/>
            <person name="Amaro C."/>
        </authorList>
    </citation>
    <scope>NUCLEOTIDE SEQUENCE</scope>
</reference>